<evidence type="ECO:0000313" key="4">
    <source>
        <dbReference type="Proteomes" id="UP001206639"/>
    </source>
</evidence>
<dbReference type="EMBL" id="JAODWD010000007">
    <property type="protein sequence ID" value="MCT7661995.1"/>
    <property type="molecule type" value="Genomic_DNA"/>
</dbReference>
<accession>A0ABT2MLQ6</accession>
<proteinExistence type="inferred from homology"/>
<evidence type="ECO:0000256" key="1">
    <source>
        <dbReference type="ARBA" id="ARBA00006817"/>
    </source>
</evidence>
<feature type="domain" description="Activator of Hsp90 ATPase homologue 1/2-like C-terminal" evidence="2">
    <location>
        <begin position="38"/>
        <end position="149"/>
    </location>
</feature>
<organism evidence="3 4">
    <name type="scientific">Mycobacterium deserti</name>
    <dbReference type="NCBI Taxonomy" id="2978347"/>
    <lineage>
        <taxon>Bacteria</taxon>
        <taxon>Bacillati</taxon>
        <taxon>Actinomycetota</taxon>
        <taxon>Actinomycetes</taxon>
        <taxon>Mycobacteriales</taxon>
        <taxon>Mycobacteriaceae</taxon>
        <taxon>Mycobacterium</taxon>
    </lineage>
</organism>
<dbReference type="Gene3D" id="3.30.530.20">
    <property type="match status" value="1"/>
</dbReference>
<dbReference type="Pfam" id="PF08327">
    <property type="entry name" value="AHSA1"/>
    <property type="match status" value="1"/>
</dbReference>
<evidence type="ECO:0000313" key="3">
    <source>
        <dbReference type="EMBL" id="MCT7661995.1"/>
    </source>
</evidence>
<protein>
    <submittedName>
        <fullName evidence="3">SRPBCC domain-containing protein</fullName>
    </submittedName>
</protein>
<gene>
    <name evidence="3" type="ORF">N4S67_26710</name>
</gene>
<dbReference type="Proteomes" id="UP001206639">
    <property type="component" value="Unassembled WGS sequence"/>
</dbReference>
<comment type="similarity">
    <text evidence="1">Belongs to the AHA1 family.</text>
</comment>
<comment type="caution">
    <text evidence="3">The sequence shown here is derived from an EMBL/GenBank/DDBJ whole genome shotgun (WGS) entry which is preliminary data.</text>
</comment>
<dbReference type="InterPro" id="IPR023393">
    <property type="entry name" value="START-like_dom_sf"/>
</dbReference>
<reference evidence="4" key="1">
    <citation type="submission" date="2023-07" db="EMBL/GenBank/DDBJ databases">
        <authorList>
            <person name="Deng Y."/>
            <person name="Zhang Y.-Q."/>
        </authorList>
    </citation>
    <scope>NUCLEOTIDE SEQUENCE [LARGE SCALE GENOMIC DNA]</scope>
    <source>
        <strain evidence="4">CPCC 205710</strain>
    </source>
</reference>
<dbReference type="InterPro" id="IPR013538">
    <property type="entry name" value="ASHA1/2-like_C"/>
</dbReference>
<keyword evidence="4" id="KW-1185">Reference proteome</keyword>
<name>A0ABT2MLQ6_9MYCO</name>
<dbReference type="SUPFAM" id="SSF55961">
    <property type="entry name" value="Bet v1-like"/>
    <property type="match status" value="1"/>
</dbReference>
<dbReference type="RefSeq" id="WP_260996060.1">
    <property type="nucleotide sequence ID" value="NZ_JAODWD010000007.1"/>
</dbReference>
<sequence length="214" mass="22969">MLEVDVDHQINAVQRKVGTKTIDAGQADVVTISQSYDTDVADLWDAVTNADRIQRWFLPISGDLELGGSYQLEGHAGGTVLTCDPPKNFTATWESGGKVSWIDVTVRDDGPNQARLIVEHIAEAGDDMWDQFGPGAAGMGWDSMFLGLALHLATGRAVDPAVGQLWTATDDGRRFLTLSGERWYQADVDAGADPASARASADRCLAAYTGEAEN</sequence>
<evidence type="ECO:0000259" key="2">
    <source>
        <dbReference type="Pfam" id="PF08327"/>
    </source>
</evidence>